<dbReference type="AlphaFoldDB" id="A0A2U1ST45"/>
<reference evidence="3 5" key="1">
    <citation type="journal article" date="2018" name="Appl. Microbiol. Biotechnol.">
        <title>Co-cultivation of the strictly anaerobic methanogen Methanosarcina barkeri with aerobic methanotrophs in an oxygen-limited membrane bioreactor.</title>
        <authorList>
            <person name="In 't Zandt M.H."/>
            <person name="van den Bosch T.J.M."/>
            <person name="Rijkers R."/>
            <person name="van Kessel M.A.H.J."/>
            <person name="Jetten M.S.M."/>
            <person name="Welte C.U."/>
        </authorList>
    </citation>
    <scope>NUCLEOTIDE SEQUENCE [LARGE SCALE GENOMIC DNA]</scope>
    <source>
        <strain evidence="3 5">DSM 17706</strain>
    </source>
</reference>
<dbReference type="HAMAP" id="MF_00715">
    <property type="entry name" value="SlyX"/>
    <property type="match status" value="1"/>
</dbReference>
<feature type="coiled-coil region" evidence="2">
    <location>
        <begin position="33"/>
        <end position="60"/>
    </location>
</feature>
<evidence type="ECO:0000256" key="1">
    <source>
        <dbReference type="HAMAP-Rule" id="MF_00715"/>
    </source>
</evidence>
<reference evidence="3" key="2">
    <citation type="submission" date="2018-02" db="EMBL/GenBank/DDBJ databases">
        <authorList>
            <person name="Cohen D.B."/>
            <person name="Kent A.D."/>
        </authorList>
    </citation>
    <scope>NUCLEOTIDE SEQUENCE</scope>
    <source>
        <strain evidence="3">DSM 17706</strain>
    </source>
</reference>
<dbReference type="Gene3D" id="1.20.5.300">
    <property type="match status" value="1"/>
</dbReference>
<evidence type="ECO:0000313" key="6">
    <source>
        <dbReference type="Proteomes" id="UP000316781"/>
    </source>
</evidence>
<comment type="caution">
    <text evidence="3">The sequence shown here is derived from an EMBL/GenBank/DDBJ whole genome shotgun (WGS) entry which is preliminary data.</text>
</comment>
<dbReference type="InterPro" id="IPR007236">
    <property type="entry name" value="SlyX"/>
</dbReference>
<dbReference type="PANTHER" id="PTHR36508:SF1">
    <property type="entry name" value="PROTEIN SLYX"/>
    <property type="match status" value="1"/>
</dbReference>
<evidence type="ECO:0000313" key="4">
    <source>
        <dbReference type="EMBL" id="TRL38372.1"/>
    </source>
</evidence>
<accession>A0A2U1ST45</accession>
<protein>
    <recommendedName>
        <fullName evidence="1">Protein SlyX homolog</fullName>
    </recommendedName>
</protein>
<dbReference type="Proteomes" id="UP000316781">
    <property type="component" value="Unassembled WGS sequence"/>
</dbReference>
<proteinExistence type="inferred from homology"/>
<dbReference type="Proteomes" id="UP000245137">
    <property type="component" value="Unassembled WGS sequence"/>
</dbReference>
<evidence type="ECO:0000313" key="5">
    <source>
        <dbReference type="Proteomes" id="UP000245137"/>
    </source>
</evidence>
<name>A0A2U1ST45_METSR</name>
<reference evidence="4 6" key="3">
    <citation type="submission" date="2019-07" db="EMBL/GenBank/DDBJ databases">
        <title>Ln-dependent methylotrophs.</title>
        <authorList>
            <person name="Tani A."/>
        </authorList>
    </citation>
    <scope>NUCLEOTIDE SEQUENCE [LARGE SCALE GENOMIC DNA]</scope>
    <source>
        <strain evidence="4 6">SM89A</strain>
    </source>
</reference>
<dbReference type="Pfam" id="PF04102">
    <property type="entry name" value="SlyX"/>
    <property type="match status" value="1"/>
</dbReference>
<dbReference type="EMBL" id="VJMF01000002">
    <property type="protein sequence ID" value="TRL38372.1"/>
    <property type="molecule type" value="Genomic_DNA"/>
</dbReference>
<organism evidence="3 5">
    <name type="scientific">Methylosinus sporium</name>
    <dbReference type="NCBI Taxonomy" id="428"/>
    <lineage>
        <taxon>Bacteria</taxon>
        <taxon>Pseudomonadati</taxon>
        <taxon>Pseudomonadota</taxon>
        <taxon>Alphaproteobacteria</taxon>
        <taxon>Hyphomicrobiales</taxon>
        <taxon>Methylocystaceae</taxon>
        <taxon>Methylosinus</taxon>
    </lineage>
</organism>
<keyword evidence="2" id="KW-0175">Coiled coil</keyword>
<dbReference type="PANTHER" id="PTHR36508">
    <property type="entry name" value="PROTEIN SLYX"/>
    <property type="match status" value="1"/>
</dbReference>
<evidence type="ECO:0000256" key="2">
    <source>
        <dbReference type="SAM" id="Coils"/>
    </source>
</evidence>
<dbReference type="EMBL" id="PUIV01000006">
    <property type="protein sequence ID" value="PWB94798.1"/>
    <property type="molecule type" value="Genomic_DNA"/>
</dbReference>
<comment type="similarity">
    <text evidence="1">Belongs to the SlyX family.</text>
</comment>
<keyword evidence="5" id="KW-1185">Reference proteome</keyword>
<gene>
    <name evidence="1" type="primary">slyX</name>
    <name evidence="3" type="ORF">C5689_06055</name>
    <name evidence="4" type="ORF">FM996_00630</name>
</gene>
<sequence length="70" mass="8061">MSEELSELSSRLVALETALAHQDRTVAELNDVIASQWRRIDALERQLARLREEFQTLGHRDAPEPPPPHY</sequence>
<evidence type="ECO:0000313" key="3">
    <source>
        <dbReference type="EMBL" id="PWB94798.1"/>
    </source>
</evidence>
<dbReference type="OrthoDB" id="5422806at2"/>